<dbReference type="Gene3D" id="3.90.25.30">
    <property type="entry name" value="Polysaccharide biosynthesis protein, CapD-like domain"/>
    <property type="match status" value="1"/>
</dbReference>
<evidence type="ECO:0000313" key="3">
    <source>
        <dbReference type="Proteomes" id="UP000600600"/>
    </source>
</evidence>
<name>A0ABR7CFN2_9BACE</name>
<organism evidence="2 3">
    <name type="scientific">Bacteroides difficilis</name>
    <dbReference type="NCBI Taxonomy" id="2763021"/>
    <lineage>
        <taxon>Bacteria</taxon>
        <taxon>Pseudomonadati</taxon>
        <taxon>Bacteroidota</taxon>
        <taxon>Bacteroidia</taxon>
        <taxon>Bacteroidales</taxon>
        <taxon>Bacteroidaceae</taxon>
        <taxon>Bacteroides</taxon>
    </lineage>
</organism>
<protein>
    <submittedName>
        <fullName evidence="2">Polysaccharide biosynthesis protein</fullName>
    </submittedName>
</protein>
<evidence type="ECO:0000313" key="2">
    <source>
        <dbReference type="EMBL" id="MBC5606359.1"/>
    </source>
</evidence>
<proteinExistence type="predicted"/>
<dbReference type="Pfam" id="PF02719">
    <property type="entry name" value="Polysacc_synt_2"/>
    <property type="match status" value="1"/>
</dbReference>
<gene>
    <name evidence="2" type="ORF">H8S67_17040</name>
</gene>
<accession>A0ABR7CFN2</accession>
<sequence length="28" mass="3189">MKAGGLLTVTYPDIIRYFMLIPEACKLM</sequence>
<dbReference type="InterPro" id="IPR003869">
    <property type="entry name" value="Polysac_CapD-like"/>
</dbReference>
<comment type="caution">
    <text evidence="2">The sequence shown here is derived from an EMBL/GenBank/DDBJ whole genome shotgun (WGS) entry which is preliminary data.</text>
</comment>
<evidence type="ECO:0000259" key="1">
    <source>
        <dbReference type="Pfam" id="PF02719"/>
    </source>
</evidence>
<keyword evidence="3" id="KW-1185">Reference proteome</keyword>
<dbReference type="Proteomes" id="UP000600600">
    <property type="component" value="Unassembled WGS sequence"/>
</dbReference>
<feature type="domain" description="Polysaccharide biosynthesis protein CapD-like" evidence="1">
    <location>
        <begin position="2"/>
        <end position="27"/>
    </location>
</feature>
<dbReference type="EMBL" id="JACOOE010000009">
    <property type="protein sequence ID" value="MBC5606359.1"/>
    <property type="molecule type" value="Genomic_DNA"/>
</dbReference>
<reference evidence="2 3" key="1">
    <citation type="submission" date="2020-08" db="EMBL/GenBank/DDBJ databases">
        <title>Genome public.</title>
        <authorList>
            <person name="Liu C."/>
            <person name="Sun Q."/>
        </authorList>
    </citation>
    <scope>NUCLEOTIDE SEQUENCE [LARGE SCALE GENOMIC DNA]</scope>
    <source>
        <strain evidence="2 3">M27</strain>
    </source>
</reference>